<dbReference type="PANTHER" id="PTHR47505:SF1">
    <property type="entry name" value="DNA UTILIZATION PROTEIN YHGH"/>
    <property type="match status" value="1"/>
</dbReference>
<comment type="caution">
    <text evidence="4">The sequence shown here is derived from an EMBL/GenBank/DDBJ whole genome shotgun (WGS) entry which is preliminary data.</text>
</comment>
<reference evidence="4 5" key="1">
    <citation type="submission" date="2019-11" db="EMBL/GenBank/DDBJ databases">
        <title>Whole-genome sequence of Rhodoplanes serenus DSM 18633, type strain.</title>
        <authorList>
            <person name="Kyndt J.A."/>
            <person name="Meyer T.E."/>
        </authorList>
    </citation>
    <scope>NUCLEOTIDE SEQUENCE [LARGE SCALE GENOMIC DNA]</scope>
    <source>
        <strain evidence="4 5">DSM 18633</strain>
    </source>
</reference>
<dbReference type="Pfam" id="PF00156">
    <property type="entry name" value="Pribosyltran"/>
    <property type="match status" value="1"/>
</dbReference>
<dbReference type="InterPro" id="IPR044005">
    <property type="entry name" value="DZR_2"/>
</dbReference>
<dbReference type="InterPro" id="IPR029057">
    <property type="entry name" value="PRTase-like"/>
</dbReference>
<dbReference type="AlphaFoldDB" id="A0A327JZ07"/>
<dbReference type="EMBL" id="WNKV01000001">
    <property type="protein sequence ID" value="MTW14631.1"/>
    <property type="molecule type" value="Genomic_DNA"/>
</dbReference>
<evidence type="ECO:0000313" key="5">
    <source>
        <dbReference type="Proteomes" id="UP000438991"/>
    </source>
</evidence>
<feature type="domain" description="Phosphoribosyltransferase" evidence="2">
    <location>
        <begin position="184"/>
        <end position="257"/>
    </location>
</feature>
<comment type="similarity">
    <text evidence="1">Belongs to the ComF/GntX family.</text>
</comment>
<organism evidence="4 5">
    <name type="scientific">Rhodoplanes serenus</name>
    <dbReference type="NCBI Taxonomy" id="200615"/>
    <lineage>
        <taxon>Bacteria</taxon>
        <taxon>Pseudomonadati</taxon>
        <taxon>Pseudomonadota</taxon>
        <taxon>Alphaproteobacteria</taxon>
        <taxon>Hyphomicrobiales</taxon>
        <taxon>Nitrobacteraceae</taxon>
        <taxon>Rhodoplanes</taxon>
    </lineage>
</organism>
<evidence type="ECO:0000313" key="4">
    <source>
        <dbReference type="EMBL" id="MTW14631.1"/>
    </source>
</evidence>
<evidence type="ECO:0000256" key="1">
    <source>
        <dbReference type="ARBA" id="ARBA00008007"/>
    </source>
</evidence>
<dbReference type="InterPro" id="IPR000836">
    <property type="entry name" value="PRTase_dom"/>
</dbReference>
<evidence type="ECO:0000259" key="3">
    <source>
        <dbReference type="Pfam" id="PF18912"/>
    </source>
</evidence>
<proteinExistence type="inferred from homology"/>
<dbReference type="CDD" id="cd06223">
    <property type="entry name" value="PRTases_typeI"/>
    <property type="match status" value="1"/>
</dbReference>
<protein>
    <submittedName>
        <fullName evidence="4">ComF family protein</fullName>
    </submittedName>
</protein>
<evidence type="ECO:0000259" key="2">
    <source>
        <dbReference type="Pfam" id="PF00156"/>
    </source>
</evidence>
<dbReference type="PANTHER" id="PTHR47505">
    <property type="entry name" value="DNA UTILIZATION PROTEIN YHGH"/>
    <property type="match status" value="1"/>
</dbReference>
<feature type="domain" description="Double zinc ribbon" evidence="3">
    <location>
        <begin position="30"/>
        <end position="79"/>
    </location>
</feature>
<dbReference type="RefSeq" id="WP_111387624.1">
    <property type="nucleotide sequence ID" value="NZ_NPEW01000240.1"/>
</dbReference>
<dbReference type="Pfam" id="PF18912">
    <property type="entry name" value="DZR_2"/>
    <property type="match status" value="1"/>
</dbReference>
<dbReference type="SUPFAM" id="SSF53271">
    <property type="entry name" value="PRTase-like"/>
    <property type="match status" value="1"/>
</dbReference>
<sequence>MATHASVTTRIGTARCGVTRSGLRSALRFALDAVLPPLCPVCGEPLTDADALCAACWSRLSFIARPYCDRLGTPFPHDAEATRVSAAAIAHPPAWDRARAAVRYDDVSRALVHALKYADRLELAPMMGRWMSEAGRDLLVDADALVPVPLHWRRLWARRFNQAALLATVMADLRGMSVLVDALKRVRATPQQVGMTRAERAGNVQSAFRLTEHGAAAVRGRRVVLVDDVMTTGATAEACARALSRAGAARVDVIVFACVLDATKV</sequence>
<gene>
    <name evidence="4" type="ORF">GJ689_00180</name>
</gene>
<dbReference type="InterPro" id="IPR051910">
    <property type="entry name" value="ComF/GntX_DNA_util-trans"/>
</dbReference>
<name>A0A327JZ07_9BRAD</name>
<dbReference type="Gene3D" id="3.40.50.2020">
    <property type="match status" value="1"/>
</dbReference>
<accession>A0A327JZ07</accession>
<dbReference type="Proteomes" id="UP000438991">
    <property type="component" value="Unassembled WGS sequence"/>
</dbReference>